<comment type="caution">
    <text evidence="2">The sequence shown here is derived from an EMBL/GenBank/DDBJ whole genome shotgun (WGS) entry which is preliminary data.</text>
</comment>
<dbReference type="EMBL" id="QZEI01000032">
    <property type="protein sequence ID" value="RLV59525.1"/>
    <property type="molecule type" value="Genomic_DNA"/>
</dbReference>
<feature type="region of interest" description="Disordered" evidence="1">
    <location>
        <begin position="39"/>
        <end position="65"/>
    </location>
</feature>
<name>A0A3L8PVU1_9GAMM</name>
<keyword evidence="3" id="KW-1185">Reference proteome</keyword>
<evidence type="ECO:0000313" key="2">
    <source>
        <dbReference type="EMBL" id="RLV59525.1"/>
    </source>
</evidence>
<gene>
    <name evidence="2" type="ORF">D5018_11690</name>
</gene>
<dbReference type="Proteomes" id="UP000281474">
    <property type="component" value="Unassembled WGS sequence"/>
</dbReference>
<accession>A0A3L8PVU1</accession>
<protein>
    <submittedName>
        <fullName evidence="2">Uncharacterized protein</fullName>
    </submittedName>
</protein>
<feature type="compositionally biased region" description="Polar residues" evidence="1">
    <location>
        <begin position="39"/>
        <end position="61"/>
    </location>
</feature>
<evidence type="ECO:0000313" key="3">
    <source>
        <dbReference type="Proteomes" id="UP000281474"/>
    </source>
</evidence>
<sequence length="470" mass="52721">MAITYGLTLFHCEIESNLLACQHDLFRFKGRQMATAASGTYSPSSLDHTGTHGVSGNQQELNQRELSKRTLRVDTSDQMMRFLHLKGHLGNFVVQLADGWRTTPSYGKSGLLINSTRAHYRMTNIAVYRGKASDLKLSQVMVGPNHYFGSLIDIHRKAYSIEIDNGFPIFSESRYESQDDLKNLSGLRELRTYDMLEFDQAQWSWNSGKCTAPAIVQFLSDKILDRQSAASLTADLGVLTLPNSVIEIPHVDATQVDISAFGATLVINNKLFTLAREREDTMDAVSYCFGEDYADYQIKHGNGLFLETHDFTQIMTPLTPNSSGFITLGRRVDTAPNQTLQLIGVSVPFGYSIIVKRGAMHGDATFKGHYAMAMTVQHTTMGTADVVFLRTPDDQRVKLTCDFPNKDRIPSYGADDERLMPLTMPQGRGVEREIRDNSLAKMKQTPKPRGVLTKSVFNPSMWSYWQQIRS</sequence>
<reference evidence="2 3" key="1">
    <citation type="submission" date="2018-09" db="EMBL/GenBank/DDBJ databases">
        <title>Phylogeny of the Shewanellaceae, and recommendation for two new genera, Pseudoshewanella and Parashewanella.</title>
        <authorList>
            <person name="Wang G."/>
        </authorList>
    </citation>
    <scope>NUCLEOTIDE SEQUENCE [LARGE SCALE GENOMIC DNA]</scope>
    <source>
        <strain evidence="2 3">C51</strain>
    </source>
</reference>
<organism evidence="2 3">
    <name type="scientific">Parashewanella curva</name>
    <dbReference type="NCBI Taxonomy" id="2338552"/>
    <lineage>
        <taxon>Bacteria</taxon>
        <taxon>Pseudomonadati</taxon>
        <taxon>Pseudomonadota</taxon>
        <taxon>Gammaproteobacteria</taxon>
        <taxon>Alteromonadales</taxon>
        <taxon>Shewanellaceae</taxon>
        <taxon>Parashewanella</taxon>
    </lineage>
</organism>
<dbReference type="AlphaFoldDB" id="A0A3L8PVU1"/>
<proteinExistence type="predicted"/>
<evidence type="ECO:0000256" key="1">
    <source>
        <dbReference type="SAM" id="MobiDB-lite"/>
    </source>
</evidence>